<evidence type="ECO:0000259" key="2">
    <source>
        <dbReference type="SMART" id="SM00822"/>
    </source>
</evidence>
<dbReference type="SMART" id="SM00822">
    <property type="entry name" value="PKS_KR"/>
    <property type="match status" value="1"/>
</dbReference>
<dbReference type="InterPro" id="IPR036291">
    <property type="entry name" value="NAD(P)-bd_dom_sf"/>
</dbReference>
<dbReference type="InterPro" id="IPR002347">
    <property type="entry name" value="SDR_fam"/>
</dbReference>
<dbReference type="Gene3D" id="3.40.50.720">
    <property type="entry name" value="NAD(P)-binding Rossmann-like Domain"/>
    <property type="match status" value="1"/>
</dbReference>
<dbReference type="NCBIfam" id="NF005893">
    <property type="entry name" value="PRK07856.1"/>
    <property type="match status" value="1"/>
</dbReference>
<dbReference type="InterPro" id="IPR057326">
    <property type="entry name" value="KR_dom"/>
</dbReference>
<organism evidence="3 4">
    <name type="scientific">Rhizorhabdus histidinilytica</name>
    <dbReference type="NCBI Taxonomy" id="439228"/>
    <lineage>
        <taxon>Bacteria</taxon>
        <taxon>Pseudomonadati</taxon>
        <taxon>Pseudomonadota</taxon>
        <taxon>Alphaproteobacteria</taxon>
        <taxon>Sphingomonadales</taxon>
        <taxon>Sphingomonadaceae</taxon>
        <taxon>Rhizorhabdus</taxon>
    </lineage>
</organism>
<feature type="domain" description="Ketoreductase" evidence="2">
    <location>
        <begin position="32"/>
        <end position="201"/>
    </location>
</feature>
<evidence type="ECO:0000313" key="3">
    <source>
        <dbReference type="EMBL" id="SKB37540.1"/>
    </source>
</evidence>
<evidence type="ECO:0000313" key="4">
    <source>
        <dbReference type="Proteomes" id="UP000189818"/>
    </source>
</evidence>
<keyword evidence="4" id="KW-1185">Reference proteome</keyword>
<dbReference type="Proteomes" id="UP000189818">
    <property type="component" value="Unassembled WGS sequence"/>
</dbReference>
<protein>
    <submittedName>
        <fullName evidence="3">NAD(P)-dependent dehydrogenase, short-chain alcohol dehydrogenase family</fullName>
    </submittedName>
</protein>
<dbReference type="STRING" id="439228.SAMN06295920_102163"/>
<dbReference type="GO" id="GO:0016616">
    <property type="term" value="F:oxidoreductase activity, acting on the CH-OH group of donors, NAD or NADP as acceptor"/>
    <property type="evidence" value="ECO:0007669"/>
    <property type="project" value="TreeGrafter"/>
</dbReference>
<dbReference type="PRINTS" id="PR00080">
    <property type="entry name" value="SDRFAMILY"/>
</dbReference>
<dbReference type="AlphaFoldDB" id="A0A1T5ARV2"/>
<dbReference type="PROSITE" id="PS00061">
    <property type="entry name" value="ADH_SHORT"/>
    <property type="match status" value="1"/>
</dbReference>
<dbReference type="CDD" id="cd05233">
    <property type="entry name" value="SDR_c"/>
    <property type="match status" value="1"/>
</dbReference>
<dbReference type="Pfam" id="PF13561">
    <property type="entry name" value="adh_short_C2"/>
    <property type="match status" value="1"/>
</dbReference>
<dbReference type="FunFam" id="3.40.50.720:FF:000084">
    <property type="entry name" value="Short-chain dehydrogenase reductase"/>
    <property type="match status" value="1"/>
</dbReference>
<dbReference type="PANTHER" id="PTHR42760">
    <property type="entry name" value="SHORT-CHAIN DEHYDROGENASES/REDUCTASES FAMILY MEMBER"/>
    <property type="match status" value="1"/>
</dbReference>
<dbReference type="PRINTS" id="PR00081">
    <property type="entry name" value="GDHRDH"/>
</dbReference>
<dbReference type="EMBL" id="FUYM01000002">
    <property type="protein sequence ID" value="SKB37540.1"/>
    <property type="molecule type" value="Genomic_DNA"/>
</dbReference>
<dbReference type="SUPFAM" id="SSF51735">
    <property type="entry name" value="NAD(P)-binding Rossmann-fold domains"/>
    <property type="match status" value="1"/>
</dbReference>
<comment type="similarity">
    <text evidence="1">Belongs to the short-chain dehydrogenases/reductases (SDR) family.</text>
</comment>
<dbReference type="InterPro" id="IPR020904">
    <property type="entry name" value="Sc_DH/Rdtase_CS"/>
</dbReference>
<dbReference type="OrthoDB" id="9779623at2"/>
<proteinExistence type="inferred from homology"/>
<sequence>MTPAPHLGGSDPAPRAYCAPERESEGVADEGRTALVTGGGKGLGRAISEALLAEGWTVAICGRNEPETLPEAGGRTAFFEPCDVRKPDEIAAMVDRIVARTGRIDLLVNNAGGSPPVPAAEASPRFSEAIIALNLLGPLHMARACHPVMARQPEGGAIVNIASISGTRPSPGTAAYAAAKAGLLNLTDSLAMEWGPTIRVNALIVGLLDTGAGDADHYGGPEGIARINASLPMKRMAKGSDVAATVIFLASPAAAYLSGARIAIHGGGERPVFLDLASAP</sequence>
<reference evidence="4" key="1">
    <citation type="submission" date="2017-02" db="EMBL/GenBank/DDBJ databases">
        <authorList>
            <person name="Varghese N."/>
            <person name="Submissions S."/>
        </authorList>
    </citation>
    <scope>NUCLEOTIDE SEQUENCE [LARGE SCALE GENOMIC DNA]</scope>
    <source>
        <strain evidence="4">UM2</strain>
    </source>
</reference>
<evidence type="ECO:0000256" key="1">
    <source>
        <dbReference type="ARBA" id="ARBA00006484"/>
    </source>
</evidence>
<gene>
    <name evidence="3" type="ORF">SAMN06295920_102163</name>
</gene>
<name>A0A1T5ARV2_9SPHN</name>
<accession>A0A1T5ARV2</accession>